<gene>
    <name evidence="4" type="primary">cotA</name>
    <name evidence="4" type="ORF">AMOR_00190</name>
</gene>
<dbReference type="EMBL" id="AP025591">
    <property type="protein sequence ID" value="BDG01023.1"/>
    <property type="molecule type" value="Genomic_DNA"/>
</dbReference>
<keyword evidence="4" id="KW-0946">Virion</keyword>
<evidence type="ECO:0000313" key="5">
    <source>
        <dbReference type="Proteomes" id="UP001162891"/>
    </source>
</evidence>
<name>A0ABM7WNH4_9BACT</name>
<evidence type="ECO:0000313" key="4">
    <source>
        <dbReference type="EMBL" id="BDG01023.1"/>
    </source>
</evidence>
<protein>
    <submittedName>
        <fullName evidence="4">Spore coat protein</fullName>
    </submittedName>
</protein>
<dbReference type="Pfam" id="PF07731">
    <property type="entry name" value="Cu-oxidase_2"/>
    <property type="match status" value="1"/>
</dbReference>
<evidence type="ECO:0000259" key="3">
    <source>
        <dbReference type="Pfam" id="PF07731"/>
    </source>
</evidence>
<dbReference type="SUPFAM" id="SSF49503">
    <property type="entry name" value="Cupredoxins"/>
    <property type="match status" value="3"/>
</dbReference>
<feature type="domain" description="Plastocyanin-like" evidence="3">
    <location>
        <begin position="560"/>
        <end position="718"/>
    </location>
</feature>
<dbReference type="PANTHER" id="PTHR48267">
    <property type="entry name" value="CUPREDOXIN SUPERFAMILY PROTEIN"/>
    <property type="match status" value="1"/>
</dbReference>
<feature type="region of interest" description="Disordered" evidence="1">
    <location>
        <begin position="35"/>
        <end position="57"/>
    </location>
</feature>
<dbReference type="PANTHER" id="PTHR48267:SF1">
    <property type="entry name" value="BILIRUBIN OXIDASE"/>
    <property type="match status" value="1"/>
</dbReference>
<feature type="chain" id="PRO_5045035633" evidence="2">
    <location>
        <begin position="23"/>
        <end position="719"/>
    </location>
</feature>
<keyword evidence="4" id="KW-0167">Capsid protein</keyword>
<sequence length="719" mass="77410">MKGTWRTLAVMAALAWPALALSATPPPGAVVNPLPYPGQYTDPNTTQGALAPLDTPLSPKTQQQFVNQLPIPVDLTPDKTKYPGWDYYEIQAAPVTPVAYWVAPGTTAPAGTEWLGLRDPVTAAPLYTPVWGYGQIGAGPLGRDVVTYPSMGIRATKGTPVKVKWVNNLPDQHLFCPQPLNANWPCAIDRTLMGTKLTGSMLGAPGGGQYGGPQQPDNAMVVHLHGGEIPPEADGFAELWFGNPTTAALYSPTALPIDPPLSIAATGTPLTMTRPTGNSMIYNYPMVQEAGMIWFHDHALGKTRINVVAGPAGFFQINDANEPTTLPSGKYEINVAFQDRAFNLPQPTAPNIATINYPNGMNQAIAAPLVPQQTPLTPGGNATVHPQWVPEYFGDTPIINGMAWPVLNVEPRKYRFHFLDGSNARCWALQRSDGKTFTQIGKDGSYLPAPVAVTKLLMCSGERHDVIMDFTALAVGTKVYLTNNAPAPFPKGALPSNNDVGKPLMFKVVPLTAPDTSVIPTSFASAIPAIRNQPAVVTRELVLNEVLDAVTLYPLRVQIDGKPFEGAITETPKKGTIEIWKIINTTGDLHPIHTHLVQHQVISRQVFDTAGYSAATGFAVPGNTTFTKLPITPYLKSAPRGPDINEQGYADTTKSWPGEVLTIIAKWDGRWDTTVSDPASAAVPQAPAFLAVTSGPYVWHCHIVDHEDNEMMRPVVVQP</sequence>
<accession>A0ABM7WNH4</accession>
<dbReference type="InterPro" id="IPR045087">
    <property type="entry name" value="Cu-oxidase_fam"/>
</dbReference>
<keyword evidence="2" id="KW-0732">Signal</keyword>
<evidence type="ECO:0000256" key="2">
    <source>
        <dbReference type="SAM" id="SignalP"/>
    </source>
</evidence>
<dbReference type="Gene3D" id="2.60.40.420">
    <property type="entry name" value="Cupredoxins - blue copper proteins"/>
    <property type="match status" value="3"/>
</dbReference>
<dbReference type="Proteomes" id="UP001162891">
    <property type="component" value="Chromosome"/>
</dbReference>
<organism evidence="4 5">
    <name type="scientific">Anaeromyxobacter oryzae</name>
    <dbReference type="NCBI Taxonomy" id="2918170"/>
    <lineage>
        <taxon>Bacteria</taxon>
        <taxon>Pseudomonadati</taxon>
        <taxon>Myxococcota</taxon>
        <taxon>Myxococcia</taxon>
        <taxon>Myxococcales</taxon>
        <taxon>Cystobacterineae</taxon>
        <taxon>Anaeromyxobacteraceae</taxon>
        <taxon>Anaeromyxobacter</taxon>
    </lineage>
</organism>
<proteinExistence type="predicted"/>
<keyword evidence="5" id="KW-1185">Reference proteome</keyword>
<dbReference type="InterPro" id="IPR011706">
    <property type="entry name" value="Cu-oxidase_C"/>
</dbReference>
<dbReference type="InterPro" id="IPR008972">
    <property type="entry name" value="Cupredoxin"/>
</dbReference>
<feature type="signal peptide" evidence="2">
    <location>
        <begin position="1"/>
        <end position="22"/>
    </location>
</feature>
<evidence type="ECO:0000256" key="1">
    <source>
        <dbReference type="SAM" id="MobiDB-lite"/>
    </source>
</evidence>
<reference evidence="5" key="1">
    <citation type="journal article" date="2022" name="Int. J. Syst. Evol. Microbiol.">
        <title>Anaeromyxobacter oryzae sp. nov., Anaeromyxobacter diazotrophicus sp. nov. and Anaeromyxobacter paludicola sp. nov., isolated from paddy soils.</title>
        <authorList>
            <person name="Itoh H."/>
            <person name="Xu Z."/>
            <person name="Mise K."/>
            <person name="Masuda Y."/>
            <person name="Ushijima N."/>
            <person name="Hayakawa C."/>
            <person name="Shiratori Y."/>
            <person name="Senoo K."/>
        </authorList>
    </citation>
    <scope>NUCLEOTIDE SEQUENCE [LARGE SCALE GENOMIC DNA]</scope>
    <source>
        <strain evidence="5">Red232</strain>
    </source>
</reference>